<name>A0A2H3D9M0_ARMGA</name>
<feature type="compositionally biased region" description="Polar residues" evidence="2">
    <location>
        <begin position="1"/>
        <end position="10"/>
    </location>
</feature>
<keyword evidence="4" id="KW-1185">Reference proteome</keyword>
<accession>A0A2H3D9M0</accession>
<organism evidence="3 4">
    <name type="scientific">Armillaria gallica</name>
    <name type="common">Bulbous honey fungus</name>
    <name type="synonym">Armillaria bulbosa</name>
    <dbReference type="NCBI Taxonomy" id="47427"/>
    <lineage>
        <taxon>Eukaryota</taxon>
        <taxon>Fungi</taxon>
        <taxon>Dikarya</taxon>
        <taxon>Basidiomycota</taxon>
        <taxon>Agaricomycotina</taxon>
        <taxon>Agaricomycetes</taxon>
        <taxon>Agaricomycetidae</taxon>
        <taxon>Agaricales</taxon>
        <taxon>Marasmiineae</taxon>
        <taxon>Physalacriaceae</taxon>
        <taxon>Armillaria</taxon>
    </lineage>
</organism>
<evidence type="ECO:0000313" key="4">
    <source>
        <dbReference type="Proteomes" id="UP000217790"/>
    </source>
</evidence>
<dbReference type="AlphaFoldDB" id="A0A2H3D9M0"/>
<feature type="coiled-coil region" evidence="1">
    <location>
        <begin position="33"/>
        <end position="60"/>
    </location>
</feature>
<protein>
    <submittedName>
        <fullName evidence="3">Uncharacterized protein</fullName>
    </submittedName>
</protein>
<dbReference type="Proteomes" id="UP000217790">
    <property type="component" value="Unassembled WGS sequence"/>
</dbReference>
<evidence type="ECO:0000256" key="2">
    <source>
        <dbReference type="SAM" id="MobiDB-lite"/>
    </source>
</evidence>
<dbReference type="OrthoDB" id="10635118at2759"/>
<evidence type="ECO:0000256" key="1">
    <source>
        <dbReference type="SAM" id="Coils"/>
    </source>
</evidence>
<dbReference type="EMBL" id="KZ293689">
    <property type="protein sequence ID" value="PBK85767.1"/>
    <property type="molecule type" value="Genomic_DNA"/>
</dbReference>
<sequence length="215" mass="23985">MSTSVATTTVLPREQVPPPAPPSTPHPSYTTAKYRLRAHMDELSEEEHELEEMVLRTDNNIHIRGFKTIGRVKTQQEKQEPGRKTMKGRGNIDLDATMEDLDMAEFGLTRCQTKRHAAPMLAQDGGERTDIKEEDVAGLEESLNGATSFINIVKIHGLKSSAYDELAGDPFHHRKWTRWIRIAARGYQSNSPSLAPYLEADNKATMILQSASNSG</sequence>
<evidence type="ECO:0000313" key="3">
    <source>
        <dbReference type="EMBL" id="PBK85767.1"/>
    </source>
</evidence>
<keyword evidence="1" id="KW-0175">Coiled coil</keyword>
<feature type="compositionally biased region" description="Pro residues" evidence="2">
    <location>
        <begin position="15"/>
        <end position="25"/>
    </location>
</feature>
<reference evidence="4" key="1">
    <citation type="journal article" date="2017" name="Nat. Ecol. Evol.">
        <title>Genome expansion and lineage-specific genetic innovations in the forest pathogenic fungi Armillaria.</title>
        <authorList>
            <person name="Sipos G."/>
            <person name="Prasanna A.N."/>
            <person name="Walter M.C."/>
            <person name="O'Connor E."/>
            <person name="Balint B."/>
            <person name="Krizsan K."/>
            <person name="Kiss B."/>
            <person name="Hess J."/>
            <person name="Varga T."/>
            <person name="Slot J."/>
            <person name="Riley R."/>
            <person name="Boka B."/>
            <person name="Rigling D."/>
            <person name="Barry K."/>
            <person name="Lee J."/>
            <person name="Mihaltcheva S."/>
            <person name="LaButti K."/>
            <person name="Lipzen A."/>
            <person name="Waldron R."/>
            <person name="Moloney N.M."/>
            <person name="Sperisen C."/>
            <person name="Kredics L."/>
            <person name="Vagvoelgyi C."/>
            <person name="Patrignani A."/>
            <person name="Fitzpatrick D."/>
            <person name="Nagy I."/>
            <person name="Doyle S."/>
            <person name="Anderson J.B."/>
            <person name="Grigoriev I.V."/>
            <person name="Gueldener U."/>
            <person name="Muensterkoetter M."/>
            <person name="Nagy L.G."/>
        </authorList>
    </citation>
    <scope>NUCLEOTIDE SEQUENCE [LARGE SCALE GENOMIC DNA]</scope>
    <source>
        <strain evidence="4">Ar21-2</strain>
    </source>
</reference>
<feature type="region of interest" description="Disordered" evidence="2">
    <location>
        <begin position="1"/>
        <end position="29"/>
    </location>
</feature>
<proteinExistence type="predicted"/>
<dbReference type="InParanoid" id="A0A2H3D9M0"/>
<gene>
    <name evidence="3" type="ORF">ARMGADRAFT_1036191</name>
</gene>